<feature type="domain" description="Carboxylesterase type B" evidence="4">
    <location>
        <begin position="3"/>
        <end position="240"/>
    </location>
</feature>
<evidence type="ECO:0000256" key="2">
    <source>
        <dbReference type="ARBA" id="ARBA00022801"/>
    </source>
</evidence>
<dbReference type="GO" id="GO:0052689">
    <property type="term" value="F:carboxylic ester hydrolase activity"/>
    <property type="evidence" value="ECO:0007669"/>
    <property type="project" value="TreeGrafter"/>
</dbReference>
<keyword evidence="2 3" id="KW-0378">Hydrolase</keyword>
<comment type="similarity">
    <text evidence="1 3">Belongs to the type-B carboxylesterase/lipase family.</text>
</comment>
<dbReference type="InterPro" id="IPR019826">
    <property type="entry name" value="Carboxylesterase_B_AS"/>
</dbReference>
<dbReference type="InterPro" id="IPR029058">
    <property type="entry name" value="AB_hydrolase_fold"/>
</dbReference>
<gene>
    <name evidence="5" type="ORF">B5C08_09870</name>
</gene>
<accession>A0A2A4GVB0</accession>
<dbReference type="RefSeq" id="WP_096591636.1">
    <property type="nucleotide sequence ID" value="NZ_MWRM01000008.1"/>
</dbReference>
<dbReference type="Proteomes" id="UP000218335">
    <property type="component" value="Unassembled WGS sequence"/>
</dbReference>
<comment type="caution">
    <text evidence="5">The sequence shown here is derived from an EMBL/GenBank/DDBJ whole genome shotgun (WGS) entry which is preliminary data.</text>
</comment>
<evidence type="ECO:0000256" key="3">
    <source>
        <dbReference type="RuleBase" id="RU361235"/>
    </source>
</evidence>
<dbReference type="PANTHER" id="PTHR43918">
    <property type="entry name" value="ACETYLCHOLINESTERASE"/>
    <property type="match status" value="1"/>
</dbReference>
<dbReference type="EMBL" id="MWUU01000013">
    <property type="protein sequence ID" value="PCF54388.1"/>
    <property type="molecule type" value="Genomic_DNA"/>
</dbReference>
<dbReference type="InterPro" id="IPR019819">
    <property type="entry name" value="Carboxylesterase_B_CS"/>
</dbReference>
<dbReference type="PANTHER" id="PTHR43918:SF4">
    <property type="entry name" value="CARBOXYLIC ESTER HYDROLASE"/>
    <property type="match status" value="1"/>
</dbReference>
<dbReference type="InterPro" id="IPR002018">
    <property type="entry name" value="CarbesteraseB"/>
</dbReference>
<proteinExistence type="inferred from homology"/>
<evidence type="ECO:0000313" key="6">
    <source>
        <dbReference type="Proteomes" id="UP000218335"/>
    </source>
</evidence>
<reference evidence="5 6" key="1">
    <citation type="journal article" date="2017" name="PLoS ONE">
        <title>Development of a real-time PCR for detection of Staphylococcus pseudintermedius using a novel automated comparison of whole-genome sequences.</title>
        <authorList>
            <person name="Verstappen K.M."/>
            <person name="Huijbregts L."/>
            <person name="Spaninks M."/>
            <person name="Wagenaar J.A."/>
            <person name="Fluit A.C."/>
            <person name="Duim B."/>
        </authorList>
    </citation>
    <scope>NUCLEOTIDE SEQUENCE [LARGE SCALE GENOMIC DNA]</scope>
    <source>
        <strain evidence="5 6">215070706401-1</strain>
    </source>
</reference>
<organism evidence="5 6">
    <name type="scientific">Staphylococcus delphini</name>
    <dbReference type="NCBI Taxonomy" id="53344"/>
    <lineage>
        <taxon>Bacteria</taxon>
        <taxon>Bacillati</taxon>
        <taxon>Bacillota</taxon>
        <taxon>Bacilli</taxon>
        <taxon>Bacillales</taxon>
        <taxon>Staphylococcaceae</taxon>
        <taxon>Staphylococcus</taxon>
        <taxon>Staphylococcus intermedius group</taxon>
    </lineage>
</organism>
<sequence>MELHTPKGTIHGERHTDYEVFKGIPYAQPPIGALRFKHAQLLATWPKDFQATSFGPVPIQPQNSLESFFATQDQHFPQSEDCLTLNIWRPAKPTHQLLPVIVFIYGGSFVNGHSAQALYHPHEIVKRESVIVVTLNYRLGALGFLDGSAINSEWDANNGLSDQICALQWVRENIAHFGGNPDHITLMGQSAGAMSVAALLRMPTVRPWIKNAVMLSGVLHLESPQVAQDKADAFAELKAQHYPKTPWHELDAQALLTLMAKHQMQYGPSKGLELLYQPVATDDIESDYQNVDVPVFLSLTTAEGDIYIKNEQKKLAPRQFQRVLKRLGGPVPPLEEIATAQQQRDLITNWHFKAPFRQLYQALSAVTPTWQATFNWSRNDHPDYASAYHILDMIFWMGRLDILEAHGLTLTARETELRERMIRDLCHFAKHSALDGNRFYE</sequence>
<dbReference type="SUPFAM" id="SSF53474">
    <property type="entry name" value="alpha/beta-Hydrolases"/>
    <property type="match status" value="1"/>
</dbReference>
<evidence type="ECO:0000259" key="4">
    <source>
        <dbReference type="Pfam" id="PF00135"/>
    </source>
</evidence>
<dbReference type="AlphaFoldDB" id="A0A2A4GVB0"/>
<dbReference type="EC" id="3.1.1.-" evidence="3"/>
<dbReference type="Pfam" id="PF00135">
    <property type="entry name" value="COesterase"/>
    <property type="match status" value="1"/>
</dbReference>
<dbReference type="PROSITE" id="PS00941">
    <property type="entry name" value="CARBOXYLESTERASE_B_2"/>
    <property type="match status" value="1"/>
</dbReference>
<evidence type="ECO:0000256" key="1">
    <source>
        <dbReference type="ARBA" id="ARBA00005964"/>
    </source>
</evidence>
<dbReference type="InterPro" id="IPR050654">
    <property type="entry name" value="AChE-related_enzymes"/>
</dbReference>
<dbReference type="Gene3D" id="3.40.50.1820">
    <property type="entry name" value="alpha/beta hydrolase"/>
    <property type="match status" value="1"/>
</dbReference>
<protein>
    <recommendedName>
        <fullName evidence="3">Carboxylic ester hydrolase</fullName>
        <ecNumber evidence="3">3.1.1.-</ecNumber>
    </recommendedName>
</protein>
<name>A0A2A4GVB0_9STAP</name>
<evidence type="ECO:0000313" key="5">
    <source>
        <dbReference type="EMBL" id="PCF54388.1"/>
    </source>
</evidence>
<dbReference type="PROSITE" id="PS00122">
    <property type="entry name" value="CARBOXYLESTERASE_B_1"/>
    <property type="match status" value="1"/>
</dbReference>